<dbReference type="EMBL" id="UYYF01004696">
    <property type="protein sequence ID" value="VDN06469.1"/>
    <property type="molecule type" value="Genomic_DNA"/>
</dbReference>
<reference evidence="4 5" key="2">
    <citation type="submission" date="2018-11" db="EMBL/GenBank/DDBJ databases">
        <authorList>
            <consortium name="Pathogen Informatics"/>
        </authorList>
    </citation>
    <scope>NUCLEOTIDE SEQUENCE [LARGE SCALE GENOMIC DNA]</scope>
</reference>
<accession>A0A0N5D758</accession>
<dbReference type="WBParaSite" id="TCLT_0000889301-mRNA-1">
    <property type="protein sequence ID" value="TCLT_0000889301-mRNA-1"/>
    <property type="gene ID" value="TCLT_0000889301"/>
</dbReference>
<dbReference type="PROSITE" id="PS50082">
    <property type="entry name" value="WD_REPEATS_2"/>
    <property type="match status" value="1"/>
</dbReference>
<dbReference type="GO" id="GO:0080008">
    <property type="term" value="C:Cul4-RING E3 ubiquitin ligase complex"/>
    <property type="evidence" value="ECO:0007669"/>
    <property type="project" value="TreeGrafter"/>
</dbReference>
<dbReference type="Proteomes" id="UP000276776">
    <property type="component" value="Unassembled WGS sequence"/>
</dbReference>
<evidence type="ECO:0000256" key="3">
    <source>
        <dbReference type="PROSITE-ProRule" id="PRU00221"/>
    </source>
</evidence>
<keyword evidence="2" id="KW-0677">Repeat</keyword>
<dbReference type="InterPro" id="IPR015943">
    <property type="entry name" value="WD40/YVTN_repeat-like_dom_sf"/>
</dbReference>
<protein>
    <submittedName>
        <fullName evidence="6">WD_REPEATS_REGION domain-containing protein</fullName>
    </submittedName>
</protein>
<dbReference type="PANTHER" id="PTHR15574">
    <property type="entry name" value="WD REPEAT DOMAIN-CONTAINING FAMILY"/>
    <property type="match status" value="1"/>
</dbReference>
<name>A0A0N5D758_THECL</name>
<dbReference type="STRING" id="103827.A0A0N5D758"/>
<feature type="repeat" description="WD" evidence="3">
    <location>
        <begin position="45"/>
        <end position="79"/>
    </location>
</feature>
<sequence>MKNVGPNCQSIGQYFLGKELGWFSHSSLRFQYLERPDQAIYQKDVKGHFGCVNAIETSLDENYLISGGDDRRVLLWRISDIHLSENPTPLAVMNEKHYSNIFTVKFSLKSDRLYSGGNDSNLFVHDVETTYAIYRFANSEAIYDISIHPRDEYTIMSASEDGRVRFYDLRVGRQTVAIANIGTVYCAQFNPRHINLISVCNAQRGLTLYDLRKLESPDIMSENRGSAYMNICKTSVMYGEWSEDGDAIFINRSGSSPLLYDLNGGATVEFRDQNYKNSCTVKSCSFISRDLVMTGSDDWKIYIWKVPSDRETVGQKVNGAYRTLEGHRSIVNHMRYSPSNRLLFSSGVEKIIKLQVWSELNSNGFYDQPKKRCLGPVNAEQDIIVENSVEEDSHMLTFFDLLTTREAHRSSSIGNTSENNSNDEEIVDGVRIREDFMSHNEDYIHSLEEDSNRQGSGFQTVATRLISAHLEDAVDLDDENFVFIVSSPESPESPESVARNAYSVNIRYDDFSDVEEFDDTSSEEERNGRIR</sequence>
<keyword evidence="1 3" id="KW-0853">WD repeat</keyword>
<dbReference type="Gene3D" id="2.130.10.10">
    <property type="entry name" value="YVTN repeat-like/Quinoprotein amine dehydrogenase"/>
    <property type="match status" value="1"/>
</dbReference>
<dbReference type="InterPro" id="IPR045151">
    <property type="entry name" value="DCAF8"/>
</dbReference>
<proteinExistence type="predicted"/>
<dbReference type="InterPro" id="IPR036322">
    <property type="entry name" value="WD40_repeat_dom_sf"/>
</dbReference>
<dbReference type="SUPFAM" id="SSF50978">
    <property type="entry name" value="WD40 repeat-like"/>
    <property type="match status" value="1"/>
</dbReference>
<dbReference type="OMA" id="SNIFCLC"/>
<organism evidence="6">
    <name type="scientific">Thelazia callipaeda</name>
    <name type="common">Oriental eyeworm</name>
    <name type="synonym">Parasitic nematode</name>
    <dbReference type="NCBI Taxonomy" id="103827"/>
    <lineage>
        <taxon>Eukaryota</taxon>
        <taxon>Metazoa</taxon>
        <taxon>Ecdysozoa</taxon>
        <taxon>Nematoda</taxon>
        <taxon>Chromadorea</taxon>
        <taxon>Rhabditida</taxon>
        <taxon>Spirurina</taxon>
        <taxon>Spiruromorpha</taxon>
        <taxon>Thelazioidea</taxon>
        <taxon>Thelaziidae</taxon>
        <taxon>Thelazia</taxon>
    </lineage>
</organism>
<dbReference type="Pfam" id="PF00400">
    <property type="entry name" value="WD40"/>
    <property type="match status" value="3"/>
</dbReference>
<dbReference type="GO" id="GO:0045717">
    <property type="term" value="P:negative regulation of fatty acid biosynthetic process"/>
    <property type="evidence" value="ECO:0007669"/>
    <property type="project" value="TreeGrafter"/>
</dbReference>
<gene>
    <name evidence="4" type="ORF">TCLT_LOCUS8882</name>
</gene>
<reference evidence="6" key="1">
    <citation type="submission" date="2016-04" db="UniProtKB">
        <authorList>
            <consortium name="WormBaseParasite"/>
        </authorList>
    </citation>
    <scope>IDENTIFICATION</scope>
</reference>
<evidence type="ECO:0000256" key="1">
    <source>
        <dbReference type="ARBA" id="ARBA00022574"/>
    </source>
</evidence>
<dbReference type="AlphaFoldDB" id="A0A0N5D758"/>
<dbReference type="InterPro" id="IPR001680">
    <property type="entry name" value="WD40_rpt"/>
</dbReference>
<keyword evidence="5" id="KW-1185">Reference proteome</keyword>
<dbReference type="PANTHER" id="PTHR15574:SF43">
    <property type="entry name" value="DDB1- AND CUL4-ASSOCIATED FACTOR 5"/>
    <property type="match status" value="1"/>
</dbReference>
<evidence type="ECO:0000313" key="6">
    <source>
        <dbReference type="WBParaSite" id="TCLT_0000889301-mRNA-1"/>
    </source>
</evidence>
<dbReference type="GO" id="GO:0005737">
    <property type="term" value="C:cytoplasm"/>
    <property type="evidence" value="ECO:0007669"/>
    <property type="project" value="TreeGrafter"/>
</dbReference>
<dbReference type="PROSITE" id="PS50294">
    <property type="entry name" value="WD_REPEATS_REGION"/>
    <property type="match status" value="1"/>
</dbReference>
<dbReference type="OrthoDB" id="4869960at2759"/>
<evidence type="ECO:0000313" key="5">
    <source>
        <dbReference type="Proteomes" id="UP000276776"/>
    </source>
</evidence>
<dbReference type="SMART" id="SM00320">
    <property type="entry name" value="WD40"/>
    <property type="match status" value="6"/>
</dbReference>
<evidence type="ECO:0000256" key="2">
    <source>
        <dbReference type="ARBA" id="ARBA00022737"/>
    </source>
</evidence>
<evidence type="ECO:0000313" key="4">
    <source>
        <dbReference type="EMBL" id="VDN06469.1"/>
    </source>
</evidence>